<keyword evidence="10" id="KW-0921">Nickel transport</keyword>
<dbReference type="GO" id="GO:0006824">
    <property type="term" value="P:cobalt ion transport"/>
    <property type="evidence" value="ECO:0007669"/>
    <property type="project" value="UniProtKB-KW"/>
</dbReference>
<dbReference type="GO" id="GO:0010045">
    <property type="term" value="P:response to nickel cation"/>
    <property type="evidence" value="ECO:0007669"/>
    <property type="project" value="TreeGrafter"/>
</dbReference>
<evidence type="ECO:0000313" key="15">
    <source>
        <dbReference type="Proteomes" id="UP000184608"/>
    </source>
</evidence>
<keyword evidence="8 13" id="KW-1133">Transmembrane helix</keyword>
<accession>A0A1M5UTV5</accession>
<feature type="transmembrane region" description="Helical" evidence="13">
    <location>
        <begin position="28"/>
        <end position="50"/>
    </location>
</feature>
<evidence type="ECO:0000256" key="6">
    <source>
        <dbReference type="ARBA" id="ARBA00022596"/>
    </source>
</evidence>
<comment type="subcellular location">
    <subcellularLocation>
        <location evidence="2 13">Cell membrane</location>
        <topology evidence="2 13">Multi-pass membrane protein</topology>
    </subcellularLocation>
</comment>
<dbReference type="OrthoDB" id="9812956at2"/>
<keyword evidence="7 13" id="KW-0812">Transmembrane</keyword>
<keyword evidence="3" id="KW-0171">Cobalt transport</keyword>
<feature type="transmembrane region" description="Helical" evidence="13">
    <location>
        <begin position="118"/>
        <end position="144"/>
    </location>
</feature>
<evidence type="ECO:0000256" key="3">
    <source>
        <dbReference type="ARBA" id="ARBA00022426"/>
    </source>
</evidence>
<feature type="transmembrane region" description="Helical" evidence="13">
    <location>
        <begin position="293"/>
        <end position="311"/>
    </location>
</feature>
<dbReference type="STRING" id="1216006.VA7868_00175"/>
<organism evidence="14 15">
    <name type="scientific">Vibrio aerogenes CECT 7868</name>
    <dbReference type="NCBI Taxonomy" id="1216006"/>
    <lineage>
        <taxon>Bacteria</taxon>
        <taxon>Pseudomonadati</taxon>
        <taxon>Pseudomonadota</taxon>
        <taxon>Gammaproteobacteria</taxon>
        <taxon>Vibrionales</taxon>
        <taxon>Vibrionaceae</taxon>
        <taxon>Vibrio</taxon>
    </lineage>
</organism>
<evidence type="ECO:0000256" key="10">
    <source>
        <dbReference type="ARBA" id="ARBA00023112"/>
    </source>
</evidence>
<keyword evidence="5" id="KW-1003">Cell membrane</keyword>
<comment type="function">
    <text evidence="1">Efflux system for nickel and cobalt.</text>
</comment>
<keyword evidence="6" id="KW-0533">Nickel</keyword>
<evidence type="ECO:0000256" key="2">
    <source>
        <dbReference type="ARBA" id="ARBA00004651"/>
    </source>
</evidence>
<evidence type="ECO:0000256" key="12">
    <source>
        <dbReference type="ARBA" id="ARBA00023285"/>
    </source>
</evidence>
<name>A0A1M5UTV5_9VIBR</name>
<dbReference type="EMBL" id="FQXZ01000004">
    <property type="protein sequence ID" value="SHH66477.1"/>
    <property type="molecule type" value="Genomic_DNA"/>
</dbReference>
<keyword evidence="15" id="KW-1185">Reference proteome</keyword>
<dbReference type="PANTHER" id="PTHR40659">
    <property type="entry name" value="NICKEL/COBALT EFFLUX SYSTEM RCNA"/>
    <property type="match status" value="1"/>
</dbReference>
<reference evidence="14 15" key="1">
    <citation type="submission" date="2016-11" db="EMBL/GenBank/DDBJ databases">
        <authorList>
            <person name="Jaros S."/>
            <person name="Januszkiewicz K."/>
            <person name="Wedrychowicz H."/>
        </authorList>
    </citation>
    <scope>NUCLEOTIDE SEQUENCE [LARGE SCALE GENOMIC DNA]</scope>
    <source>
        <strain evidence="14 15">CECT 7868</strain>
    </source>
</reference>
<evidence type="ECO:0000256" key="13">
    <source>
        <dbReference type="RuleBase" id="RU362101"/>
    </source>
</evidence>
<feature type="transmembrane region" description="Helical" evidence="13">
    <location>
        <begin position="217"/>
        <end position="239"/>
    </location>
</feature>
<evidence type="ECO:0000256" key="9">
    <source>
        <dbReference type="ARBA" id="ARBA00023065"/>
    </source>
</evidence>
<gene>
    <name evidence="14" type="ORF">VA7868_00175</name>
</gene>
<feature type="transmembrane region" description="Helical" evidence="13">
    <location>
        <begin position="156"/>
        <end position="174"/>
    </location>
</feature>
<dbReference type="InterPro" id="IPR051224">
    <property type="entry name" value="NiCoT_RcnA"/>
</dbReference>
<comment type="similarity">
    <text evidence="13">Belongs to the NiCoT transporter (TC 2.A.52) family.</text>
</comment>
<evidence type="ECO:0000313" key="14">
    <source>
        <dbReference type="EMBL" id="SHH66477.1"/>
    </source>
</evidence>
<evidence type="ECO:0000256" key="7">
    <source>
        <dbReference type="ARBA" id="ARBA00022692"/>
    </source>
</evidence>
<evidence type="ECO:0000256" key="11">
    <source>
        <dbReference type="ARBA" id="ARBA00023136"/>
    </source>
</evidence>
<evidence type="ECO:0000256" key="8">
    <source>
        <dbReference type="ARBA" id="ARBA00022989"/>
    </source>
</evidence>
<feature type="transmembrane region" description="Helical" evidence="13">
    <location>
        <begin position="245"/>
        <end position="272"/>
    </location>
</feature>
<dbReference type="RefSeq" id="WP_073601973.1">
    <property type="nucleotide sequence ID" value="NZ_FQXZ01000004.1"/>
</dbReference>
<dbReference type="PANTHER" id="PTHR40659:SF1">
    <property type="entry name" value="NICKEL_COBALT EFFLUX SYSTEM RCNA"/>
    <property type="match status" value="1"/>
</dbReference>
<dbReference type="Pfam" id="PF03824">
    <property type="entry name" value="NicO"/>
    <property type="match status" value="1"/>
</dbReference>
<dbReference type="AlphaFoldDB" id="A0A1M5UTV5"/>
<evidence type="ECO:0000256" key="5">
    <source>
        <dbReference type="ARBA" id="ARBA00022475"/>
    </source>
</evidence>
<dbReference type="GO" id="GO:0032025">
    <property type="term" value="P:response to cobalt ion"/>
    <property type="evidence" value="ECO:0007669"/>
    <property type="project" value="TreeGrafter"/>
</dbReference>
<proteinExistence type="inferred from homology"/>
<protein>
    <recommendedName>
        <fullName evidence="13">Nickel/cobalt efflux system</fullName>
    </recommendedName>
</protein>
<dbReference type="GO" id="GO:0005886">
    <property type="term" value="C:plasma membrane"/>
    <property type="evidence" value="ECO:0007669"/>
    <property type="project" value="UniProtKB-SubCell"/>
</dbReference>
<evidence type="ECO:0000256" key="4">
    <source>
        <dbReference type="ARBA" id="ARBA00022448"/>
    </source>
</evidence>
<keyword evidence="12" id="KW-0170">Cobalt</keyword>
<keyword evidence="9" id="KW-0406">Ion transport</keyword>
<dbReference type="Proteomes" id="UP000184608">
    <property type="component" value="Unassembled WGS sequence"/>
</dbReference>
<keyword evidence="4 13" id="KW-0813">Transport</keyword>
<sequence length="324" mass="36099">MPSHQHTEHCKVNHQHPEKPRYLRLNPLYLVLMVMIAAGWIVWSHWPVILMTSIHWQKNIINQLSELIYTARHDPGSVRLLLEISFLYGIFHSLGPGHGKVVVSTYLATHQTKIRIGLVIPVVAALIQALVAIFLVTLFLYIFHTTMHQLNATVQYFFHASASGVILIGIYLVGRSVMTWRRQAHEHDHNHDHHCSCGHQHVVSADAINNASSLKEYLALIFSIGARPCTGALLVLFFAHLANAYWLGVISSILMGAGTALTTTCIAFFTVSGKKFISFYTRDSLADFRHTGLILKILAGIVLVLLGLILLNQGTFGMSPVFGK</sequence>
<dbReference type="GO" id="GO:0046583">
    <property type="term" value="F:monoatomic cation efflux transmembrane transporter activity"/>
    <property type="evidence" value="ECO:0007669"/>
    <property type="project" value="TreeGrafter"/>
</dbReference>
<evidence type="ECO:0000256" key="1">
    <source>
        <dbReference type="ARBA" id="ARBA00002510"/>
    </source>
</evidence>
<keyword evidence="11 13" id="KW-0472">Membrane</keyword>
<dbReference type="InterPro" id="IPR011541">
    <property type="entry name" value="Ni/Co_transpt_high_affinity"/>
</dbReference>
<dbReference type="GO" id="GO:0015099">
    <property type="term" value="F:nickel cation transmembrane transporter activity"/>
    <property type="evidence" value="ECO:0007669"/>
    <property type="project" value="UniProtKB-UniRule"/>
</dbReference>